<name>A0ABQ4C586_9ACTN</name>
<dbReference type="InterPro" id="IPR036928">
    <property type="entry name" value="AS_sf"/>
</dbReference>
<protein>
    <submittedName>
        <fullName evidence="3">Amidase</fullName>
    </submittedName>
</protein>
<reference evidence="3 4" key="1">
    <citation type="submission" date="2021-01" db="EMBL/GenBank/DDBJ databases">
        <title>Whole genome shotgun sequence of Asanoa iriomotensis NBRC 100142.</title>
        <authorList>
            <person name="Komaki H."/>
            <person name="Tamura T."/>
        </authorList>
    </citation>
    <scope>NUCLEOTIDE SEQUENCE [LARGE SCALE GENOMIC DNA]</scope>
    <source>
        <strain evidence="3 4">NBRC 100142</strain>
    </source>
</reference>
<dbReference type="Pfam" id="PF01425">
    <property type="entry name" value="Amidase"/>
    <property type="match status" value="1"/>
</dbReference>
<dbReference type="InterPro" id="IPR023631">
    <property type="entry name" value="Amidase_dom"/>
</dbReference>
<accession>A0ABQ4C586</accession>
<dbReference type="SUPFAM" id="SSF75304">
    <property type="entry name" value="Amidase signature (AS) enzymes"/>
    <property type="match status" value="1"/>
</dbReference>
<dbReference type="Proteomes" id="UP000624325">
    <property type="component" value="Unassembled WGS sequence"/>
</dbReference>
<proteinExistence type="predicted"/>
<dbReference type="PANTHER" id="PTHR11895:SF67">
    <property type="entry name" value="AMIDASE DOMAIN-CONTAINING PROTEIN"/>
    <property type="match status" value="1"/>
</dbReference>
<evidence type="ECO:0000313" key="4">
    <source>
        <dbReference type="Proteomes" id="UP000624325"/>
    </source>
</evidence>
<evidence type="ECO:0000259" key="2">
    <source>
        <dbReference type="Pfam" id="PF01425"/>
    </source>
</evidence>
<keyword evidence="4" id="KW-1185">Reference proteome</keyword>
<dbReference type="EMBL" id="BONC01000028">
    <property type="protein sequence ID" value="GIF57952.1"/>
    <property type="molecule type" value="Genomic_DNA"/>
</dbReference>
<feature type="region of interest" description="Disordered" evidence="1">
    <location>
        <begin position="104"/>
        <end position="129"/>
    </location>
</feature>
<organism evidence="3 4">
    <name type="scientific">Asanoa iriomotensis</name>
    <dbReference type="NCBI Taxonomy" id="234613"/>
    <lineage>
        <taxon>Bacteria</taxon>
        <taxon>Bacillati</taxon>
        <taxon>Actinomycetota</taxon>
        <taxon>Actinomycetes</taxon>
        <taxon>Micromonosporales</taxon>
        <taxon>Micromonosporaceae</taxon>
        <taxon>Asanoa</taxon>
    </lineage>
</organism>
<comment type="caution">
    <text evidence="3">The sequence shown here is derived from an EMBL/GenBank/DDBJ whole genome shotgun (WGS) entry which is preliminary data.</text>
</comment>
<sequence>MDGLVRPRSLAERVPLADYLDRIDAVDPVLHAFLPEPGRRARVAAATAGVPLGVKDIYRVDGLPTRAGSKLPPELFEGQEASLVTRLRAAGYVVAGKTVTAEFASSAPGPTRNPHDLAHTPGGSSSGSAAAVAAGMVPVALGSQTLGSVVRPAAFCGVVGFRPTHGRVPADGMLPHSPSLDTVGWFTADVAGAAHVAAIACPGWTDADPGPEPVLGVPAPEYLRQADAVARRAFEGQLAALRDAGYAVRTTEFLSHMDVAAMRVINRYELARSHEGWFTDHADRYRPQTAEAVREGLALTPDDYAKALRWRDDFVAAYDDTDVDVWVTPAAPGTAPRGLDHTGDAAMSIPFSVAGAPAVSVPAGRAGGLPLGLQLAGHRGADERLLAWAAMIAKVVAGPL</sequence>
<evidence type="ECO:0000256" key="1">
    <source>
        <dbReference type="SAM" id="MobiDB-lite"/>
    </source>
</evidence>
<dbReference type="InterPro" id="IPR000120">
    <property type="entry name" value="Amidase"/>
</dbReference>
<gene>
    <name evidence="3" type="ORF">Air01nite_40470</name>
</gene>
<dbReference type="Gene3D" id="3.90.1300.10">
    <property type="entry name" value="Amidase signature (AS) domain"/>
    <property type="match status" value="1"/>
</dbReference>
<dbReference type="PANTHER" id="PTHR11895">
    <property type="entry name" value="TRANSAMIDASE"/>
    <property type="match status" value="1"/>
</dbReference>
<feature type="domain" description="Amidase" evidence="2">
    <location>
        <begin position="18"/>
        <end position="386"/>
    </location>
</feature>
<evidence type="ECO:0000313" key="3">
    <source>
        <dbReference type="EMBL" id="GIF57952.1"/>
    </source>
</evidence>